<dbReference type="Pfam" id="PF19054">
    <property type="entry name" value="DUF5753"/>
    <property type="match status" value="1"/>
</dbReference>
<evidence type="ECO:0000259" key="1">
    <source>
        <dbReference type="Pfam" id="PF19054"/>
    </source>
</evidence>
<name>A0ABT1IKC6_9PSEU</name>
<proteinExistence type="predicted"/>
<protein>
    <submittedName>
        <fullName evidence="2">Helix-turn-helix domain-containing protein</fullName>
    </submittedName>
</protein>
<accession>A0ABT1IKC6</accession>
<reference evidence="2 3" key="1">
    <citation type="submission" date="2022-06" db="EMBL/GenBank/DDBJ databases">
        <title>Genomic Encyclopedia of Archaeal and Bacterial Type Strains, Phase II (KMG-II): from individual species to whole genera.</title>
        <authorList>
            <person name="Goeker M."/>
        </authorList>
    </citation>
    <scope>NUCLEOTIDE SEQUENCE [LARGE SCALE GENOMIC DNA]</scope>
    <source>
        <strain evidence="2 3">DSM 44255</strain>
    </source>
</reference>
<gene>
    <name evidence="2" type="ORF">LV75_005633</name>
</gene>
<dbReference type="Proteomes" id="UP001205185">
    <property type="component" value="Unassembled WGS sequence"/>
</dbReference>
<evidence type="ECO:0000313" key="2">
    <source>
        <dbReference type="EMBL" id="MCP2273107.1"/>
    </source>
</evidence>
<feature type="domain" description="DUF5753" evidence="1">
    <location>
        <begin position="105"/>
        <end position="280"/>
    </location>
</feature>
<organism evidence="2 3">
    <name type="scientific">Actinokineospora diospyrosa</name>
    <dbReference type="NCBI Taxonomy" id="103728"/>
    <lineage>
        <taxon>Bacteria</taxon>
        <taxon>Bacillati</taxon>
        <taxon>Actinomycetota</taxon>
        <taxon>Actinomycetes</taxon>
        <taxon>Pseudonocardiales</taxon>
        <taxon>Pseudonocardiaceae</taxon>
        <taxon>Actinokineospora</taxon>
    </lineage>
</organism>
<sequence>MCKSCAVNKHEPTIRARELGESMRVAMVRANLNGVRTCAQLGWSKSKLSRMFLGTRGISSVDLADFLQVCGVTGDERDRMLAICDELRAPTWTRVHGDQLPRHLHTLIDHEAQAVAIRGLDVLVVPAPLQTDDYARALVAADVTVPAGERDARVVAKLTRRQFVKRDAAPRCVFHIHESALRLPVCGPDVLVDQARDLVRTCDRPNVTIRVVPAERGVSAVAAGSFRLLEFADYKPVVCVETETSCQFVAGEDEVDAYRTVLASLADRALSPGESRAFLAALAQEPAC</sequence>
<dbReference type="InterPro" id="IPR043917">
    <property type="entry name" value="DUF5753"/>
</dbReference>
<comment type="caution">
    <text evidence="2">The sequence shown here is derived from an EMBL/GenBank/DDBJ whole genome shotgun (WGS) entry which is preliminary data.</text>
</comment>
<keyword evidence="3" id="KW-1185">Reference proteome</keyword>
<evidence type="ECO:0000313" key="3">
    <source>
        <dbReference type="Proteomes" id="UP001205185"/>
    </source>
</evidence>
<dbReference type="EMBL" id="JAMTCO010000015">
    <property type="protein sequence ID" value="MCP2273107.1"/>
    <property type="molecule type" value="Genomic_DNA"/>
</dbReference>
<dbReference type="Pfam" id="PF13560">
    <property type="entry name" value="HTH_31"/>
    <property type="match status" value="1"/>
</dbReference>